<evidence type="ECO:0000256" key="6">
    <source>
        <dbReference type="SAM" id="Phobius"/>
    </source>
</evidence>
<dbReference type="RefSeq" id="WP_267652877.1">
    <property type="nucleotide sequence ID" value="NZ_JAOVZR010000001.1"/>
</dbReference>
<reference evidence="8" key="1">
    <citation type="submission" date="2022-10" db="EMBL/GenBank/DDBJ databases">
        <title>Hoeflea sp. G2-23, isolated from marine algae.</title>
        <authorList>
            <person name="Kristyanto S."/>
            <person name="Kim J.M."/>
            <person name="Jeon C.O."/>
        </authorList>
    </citation>
    <scope>NUCLEOTIDE SEQUENCE</scope>
    <source>
        <strain evidence="8">G2-23</strain>
    </source>
</reference>
<feature type="transmembrane region" description="Helical" evidence="6">
    <location>
        <begin position="164"/>
        <end position="190"/>
    </location>
</feature>
<dbReference type="EMBL" id="JAOVZR010000001">
    <property type="protein sequence ID" value="MCY0147275.1"/>
    <property type="molecule type" value="Genomic_DNA"/>
</dbReference>
<evidence type="ECO:0000256" key="2">
    <source>
        <dbReference type="ARBA" id="ARBA00022475"/>
    </source>
</evidence>
<dbReference type="InterPro" id="IPR051311">
    <property type="entry name" value="DedA_domain"/>
</dbReference>
<feature type="domain" description="VTT" evidence="7">
    <location>
        <begin position="31"/>
        <end position="156"/>
    </location>
</feature>
<evidence type="ECO:0000313" key="9">
    <source>
        <dbReference type="Proteomes" id="UP001073227"/>
    </source>
</evidence>
<proteinExistence type="predicted"/>
<comment type="subcellular location">
    <subcellularLocation>
        <location evidence="1">Cell membrane</location>
        <topology evidence="1">Multi-pass membrane protein</topology>
    </subcellularLocation>
</comment>
<name>A0ABT3Z691_9HYPH</name>
<comment type="caution">
    <text evidence="8">The sequence shown here is derived from an EMBL/GenBank/DDBJ whole genome shotgun (WGS) entry which is preliminary data.</text>
</comment>
<dbReference type="Proteomes" id="UP001073227">
    <property type="component" value="Unassembled WGS sequence"/>
</dbReference>
<evidence type="ECO:0000256" key="5">
    <source>
        <dbReference type="ARBA" id="ARBA00023136"/>
    </source>
</evidence>
<evidence type="ECO:0000256" key="1">
    <source>
        <dbReference type="ARBA" id="ARBA00004651"/>
    </source>
</evidence>
<gene>
    <name evidence="8" type="ORF">OEG84_06005</name>
</gene>
<feature type="transmembrane region" description="Helical" evidence="6">
    <location>
        <begin position="53"/>
        <end position="72"/>
    </location>
</feature>
<accession>A0ABT3Z691</accession>
<protein>
    <submittedName>
        <fullName evidence="8">VTT domain-containing protein</fullName>
    </submittedName>
</protein>
<dbReference type="PANTHER" id="PTHR42709">
    <property type="entry name" value="ALKALINE PHOSPHATASE LIKE PROTEIN"/>
    <property type="match status" value="1"/>
</dbReference>
<keyword evidence="3 6" id="KW-0812">Transmembrane</keyword>
<evidence type="ECO:0000256" key="3">
    <source>
        <dbReference type="ARBA" id="ARBA00022692"/>
    </source>
</evidence>
<keyword evidence="9" id="KW-1185">Reference proteome</keyword>
<dbReference type="Pfam" id="PF09335">
    <property type="entry name" value="VTT_dom"/>
    <property type="match status" value="1"/>
</dbReference>
<feature type="transmembrane region" description="Helical" evidence="6">
    <location>
        <begin position="136"/>
        <end position="158"/>
    </location>
</feature>
<feature type="transmembrane region" description="Helical" evidence="6">
    <location>
        <begin position="12"/>
        <end position="41"/>
    </location>
</feature>
<evidence type="ECO:0000313" key="8">
    <source>
        <dbReference type="EMBL" id="MCY0147275.1"/>
    </source>
</evidence>
<dbReference type="InterPro" id="IPR032816">
    <property type="entry name" value="VTT_dom"/>
</dbReference>
<sequence length="202" mass="21326">MTEQLLDALALYGIPAAALLLAIGQIGIPMPTSLALLALGALAANGDADVSSAFIWAVAGCTLGDQAGYFVGRLVMQQASDRPGMIGKLARRARKAEPHLQKWGGSGVFLSRWLFTPLGPPVNYASGATRLSWPLFTLWGLAGEALWVTIYIVLGYVFGSNIEALANVLGNLSMALALLAIAAFLGWRLLHAARKPKIKPTS</sequence>
<keyword evidence="4 6" id="KW-1133">Transmembrane helix</keyword>
<keyword evidence="5 6" id="KW-0472">Membrane</keyword>
<keyword evidence="2" id="KW-1003">Cell membrane</keyword>
<organism evidence="8 9">
    <name type="scientific">Hoeflea algicola</name>
    <dbReference type="NCBI Taxonomy" id="2983763"/>
    <lineage>
        <taxon>Bacteria</taxon>
        <taxon>Pseudomonadati</taxon>
        <taxon>Pseudomonadota</taxon>
        <taxon>Alphaproteobacteria</taxon>
        <taxon>Hyphomicrobiales</taxon>
        <taxon>Rhizobiaceae</taxon>
        <taxon>Hoeflea</taxon>
    </lineage>
</organism>
<evidence type="ECO:0000259" key="7">
    <source>
        <dbReference type="Pfam" id="PF09335"/>
    </source>
</evidence>
<dbReference type="PANTHER" id="PTHR42709:SF6">
    <property type="entry name" value="UNDECAPRENYL PHOSPHATE TRANSPORTER A"/>
    <property type="match status" value="1"/>
</dbReference>
<evidence type="ECO:0000256" key="4">
    <source>
        <dbReference type="ARBA" id="ARBA00022989"/>
    </source>
</evidence>